<evidence type="ECO:0000256" key="2">
    <source>
        <dbReference type="PROSITE-ProRule" id="PRU00042"/>
    </source>
</evidence>
<dbReference type="GO" id="GO:0005634">
    <property type="term" value="C:nucleus"/>
    <property type="evidence" value="ECO:0007669"/>
    <property type="project" value="TreeGrafter"/>
</dbReference>
<feature type="compositionally biased region" description="Low complexity" evidence="3">
    <location>
        <begin position="214"/>
        <end position="246"/>
    </location>
</feature>
<feature type="compositionally biased region" description="Basic and acidic residues" evidence="3">
    <location>
        <begin position="121"/>
        <end position="130"/>
    </location>
</feature>
<keyword evidence="2" id="KW-0862">Zinc</keyword>
<evidence type="ECO:0000313" key="7">
    <source>
        <dbReference type="Proteomes" id="UP000594260"/>
    </source>
</evidence>
<sequence length="500" mass="53754">MGSNAQQFCLKWNNHQANMLSVFDRLLSNKSLVDVTIGCEGRQVKAHKVVLSACSPFFENLFTENPCKHPIVILKDIRYADLKALVEFMYKGEVNVVQEQLPTLLKTAEALKIKGLAEVTGEGKSEDKPHASVTPRPESPGSRRKRQRVRRKSTDSAGGHSDSEESVPKASRTEHDDSSMDGATSLDDGSQASLQHSQTPSQASGQARGEKETSNVQSNAATVNNSSSSAPANNGNSTTNGPNSSSKDADFEPTRLLEASMTTDHGTDNSTDMNNSTGPDNPLIPDGLDIKPIITLEEGATPTGAIVPASAATSLPTGTDAISSLFPQGTGATALPGTSYQASPQSHGTQADVVTVAAATAVAGSAALRLSIARLADEELETMEIPVDPPLDLAVAIGSGDNCNAVYHAIAQCFRKDERCFVCCYCTNSYSQLTQLLLHLQMHPGRRPYRCHACGQAYKTWNNLDSHRMMTHERGLYTCDKCSYKTQWGSEFSFHVDNEC</sequence>
<dbReference type="AlphaFoldDB" id="A0A7M7MHE6"/>
<dbReference type="GO" id="GO:0003006">
    <property type="term" value="P:developmental process involved in reproduction"/>
    <property type="evidence" value="ECO:0007669"/>
    <property type="project" value="UniProtKB-ARBA"/>
</dbReference>
<feature type="domain" description="BTB" evidence="4">
    <location>
        <begin position="33"/>
        <end position="98"/>
    </location>
</feature>
<dbReference type="InterPro" id="IPR011333">
    <property type="entry name" value="SKP1/BTB/POZ_sf"/>
</dbReference>
<feature type="region of interest" description="Disordered" evidence="3">
    <location>
        <begin position="262"/>
        <end position="288"/>
    </location>
</feature>
<evidence type="ECO:0000259" key="4">
    <source>
        <dbReference type="PROSITE" id="PS50097"/>
    </source>
</evidence>
<organism evidence="6 7">
    <name type="scientific">Varroa destructor</name>
    <name type="common">Honeybee mite</name>
    <dbReference type="NCBI Taxonomy" id="109461"/>
    <lineage>
        <taxon>Eukaryota</taxon>
        <taxon>Metazoa</taxon>
        <taxon>Ecdysozoa</taxon>
        <taxon>Arthropoda</taxon>
        <taxon>Chelicerata</taxon>
        <taxon>Arachnida</taxon>
        <taxon>Acari</taxon>
        <taxon>Parasitiformes</taxon>
        <taxon>Mesostigmata</taxon>
        <taxon>Gamasina</taxon>
        <taxon>Dermanyssoidea</taxon>
        <taxon>Varroidae</taxon>
        <taxon>Varroa</taxon>
    </lineage>
</organism>
<feature type="domain" description="C2H2-type" evidence="5">
    <location>
        <begin position="421"/>
        <end position="448"/>
    </location>
</feature>
<dbReference type="RefSeq" id="XP_022662505.1">
    <property type="nucleotide sequence ID" value="XM_022806770.1"/>
</dbReference>
<dbReference type="GeneID" id="111250862"/>
<keyword evidence="2" id="KW-0863">Zinc-finger</keyword>
<evidence type="ECO:0000256" key="1">
    <source>
        <dbReference type="ARBA" id="ARBA00023242"/>
    </source>
</evidence>
<feature type="compositionally biased region" description="Basic residues" evidence="3">
    <location>
        <begin position="142"/>
        <end position="151"/>
    </location>
</feature>
<dbReference type="EnsemblMetazoa" id="XM_022806770">
    <property type="protein sequence ID" value="XP_022662505"/>
    <property type="gene ID" value="LOC111250862"/>
</dbReference>
<dbReference type="InterPro" id="IPR000210">
    <property type="entry name" value="BTB/POZ_dom"/>
</dbReference>
<dbReference type="GO" id="GO:0008270">
    <property type="term" value="F:zinc ion binding"/>
    <property type="evidence" value="ECO:0007669"/>
    <property type="project" value="UniProtKB-KW"/>
</dbReference>
<dbReference type="GO" id="GO:0048513">
    <property type="term" value="P:animal organ development"/>
    <property type="evidence" value="ECO:0007669"/>
    <property type="project" value="UniProtKB-ARBA"/>
</dbReference>
<feature type="compositionally biased region" description="Polar residues" evidence="3">
    <location>
        <begin position="187"/>
        <end position="205"/>
    </location>
</feature>
<dbReference type="Gene3D" id="3.30.710.10">
    <property type="entry name" value="Potassium Channel Kv1.1, Chain A"/>
    <property type="match status" value="1"/>
</dbReference>
<evidence type="ECO:0000313" key="6">
    <source>
        <dbReference type="EnsemblMetazoa" id="XP_022662505"/>
    </source>
</evidence>
<accession>A0A7M7MHE6</accession>
<dbReference type="GO" id="GO:0006357">
    <property type="term" value="P:regulation of transcription by RNA polymerase II"/>
    <property type="evidence" value="ECO:0007669"/>
    <property type="project" value="TreeGrafter"/>
</dbReference>
<feature type="compositionally biased region" description="Polar residues" evidence="3">
    <location>
        <begin position="262"/>
        <end position="279"/>
    </location>
</feature>
<dbReference type="SMART" id="SM00225">
    <property type="entry name" value="BTB"/>
    <property type="match status" value="1"/>
</dbReference>
<protein>
    <submittedName>
        <fullName evidence="6">Uncharacterized protein</fullName>
    </submittedName>
</protein>
<dbReference type="SUPFAM" id="SSF57667">
    <property type="entry name" value="beta-beta-alpha zinc fingers"/>
    <property type="match status" value="1"/>
</dbReference>
<dbReference type="GO" id="GO:0048666">
    <property type="term" value="P:neuron development"/>
    <property type="evidence" value="ECO:0007669"/>
    <property type="project" value="UniProtKB-ARBA"/>
</dbReference>
<feature type="compositionally biased region" description="Basic and acidic residues" evidence="3">
    <location>
        <begin position="161"/>
        <end position="178"/>
    </location>
</feature>
<evidence type="ECO:0000259" key="5">
    <source>
        <dbReference type="PROSITE" id="PS50157"/>
    </source>
</evidence>
<dbReference type="InterPro" id="IPR013087">
    <property type="entry name" value="Znf_C2H2_type"/>
</dbReference>
<proteinExistence type="predicted"/>
<dbReference type="PROSITE" id="PS50097">
    <property type="entry name" value="BTB"/>
    <property type="match status" value="1"/>
</dbReference>
<dbReference type="SUPFAM" id="SSF54695">
    <property type="entry name" value="POZ domain"/>
    <property type="match status" value="1"/>
</dbReference>
<dbReference type="InterPro" id="IPR051095">
    <property type="entry name" value="Dros_DevTransReg"/>
</dbReference>
<reference evidence="6" key="1">
    <citation type="submission" date="2021-01" db="UniProtKB">
        <authorList>
            <consortium name="EnsemblMetazoa"/>
        </authorList>
    </citation>
    <scope>IDENTIFICATION</scope>
</reference>
<dbReference type="PANTHER" id="PTHR23110:SF109">
    <property type="entry name" value="FI07618P-RELATED"/>
    <property type="match status" value="1"/>
</dbReference>
<dbReference type="Proteomes" id="UP000594260">
    <property type="component" value="Unplaced"/>
</dbReference>
<name>A0A7M7MHE6_VARDE</name>
<dbReference type="InterPro" id="IPR036236">
    <property type="entry name" value="Znf_C2H2_sf"/>
</dbReference>
<dbReference type="CDD" id="cd18315">
    <property type="entry name" value="BTB_POZ_BAB-like"/>
    <property type="match status" value="1"/>
</dbReference>
<keyword evidence="1" id="KW-0539">Nucleus</keyword>
<dbReference type="Gene3D" id="3.30.160.60">
    <property type="entry name" value="Classic Zinc Finger"/>
    <property type="match status" value="1"/>
</dbReference>
<dbReference type="SMART" id="SM00355">
    <property type="entry name" value="ZnF_C2H2"/>
    <property type="match status" value="3"/>
</dbReference>
<keyword evidence="7" id="KW-1185">Reference proteome</keyword>
<feature type="domain" description="C2H2-type" evidence="5">
    <location>
        <begin position="449"/>
        <end position="472"/>
    </location>
</feature>
<feature type="region of interest" description="Disordered" evidence="3">
    <location>
        <begin position="120"/>
        <end position="250"/>
    </location>
</feature>
<keyword evidence="2" id="KW-0479">Metal-binding</keyword>
<dbReference type="PANTHER" id="PTHR23110">
    <property type="entry name" value="BTB DOMAIN TRANSCRIPTION FACTOR"/>
    <property type="match status" value="1"/>
</dbReference>
<dbReference type="Pfam" id="PF00651">
    <property type="entry name" value="BTB"/>
    <property type="match status" value="1"/>
</dbReference>
<dbReference type="PROSITE" id="PS00028">
    <property type="entry name" value="ZINC_FINGER_C2H2_1"/>
    <property type="match status" value="2"/>
</dbReference>
<evidence type="ECO:0000256" key="3">
    <source>
        <dbReference type="SAM" id="MobiDB-lite"/>
    </source>
</evidence>
<dbReference type="PROSITE" id="PS50157">
    <property type="entry name" value="ZINC_FINGER_C2H2_2"/>
    <property type="match status" value="2"/>
</dbReference>